<protein>
    <recommendedName>
        <fullName evidence="2">histidine kinase</fullName>
        <ecNumber evidence="2">2.7.13.3</ecNumber>
    </recommendedName>
</protein>
<accession>A0ABU2C8Z9</accession>
<dbReference type="EC" id="2.7.13.3" evidence="2"/>
<dbReference type="Gene3D" id="3.30.565.10">
    <property type="entry name" value="Histidine kinase-like ATPase, C-terminal domain"/>
    <property type="match status" value="1"/>
</dbReference>
<dbReference type="InterPro" id="IPR035965">
    <property type="entry name" value="PAS-like_dom_sf"/>
</dbReference>
<dbReference type="EMBL" id="JAVDXT010000002">
    <property type="protein sequence ID" value="MDR7377804.1"/>
    <property type="molecule type" value="Genomic_DNA"/>
</dbReference>
<feature type="domain" description="PAS" evidence="8">
    <location>
        <begin position="472"/>
        <end position="517"/>
    </location>
</feature>
<dbReference type="InterPro" id="IPR003594">
    <property type="entry name" value="HATPase_dom"/>
</dbReference>
<dbReference type="SMART" id="SM00086">
    <property type="entry name" value="PAC"/>
    <property type="match status" value="2"/>
</dbReference>
<keyword evidence="3" id="KW-0597">Phosphoprotein</keyword>
<dbReference type="InterPro" id="IPR001610">
    <property type="entry name" value="PAC"/>
</dbReference>
<evidence type="ECO:0000313" key="10">
    <source>
        <dbReference type="EMBL" id="MDR7377804.1"/>
    </source>
</evidence>
<dbReference type="SMART" id="SM00091">
    <property type="entry name" value="PAS"/>
    <property type="match status" value="2"/>
</dbReference>
<reference evidence="10 11" key="1">
    <citation type="submission" date="2023-07" db="EMBL/GenBank/DDBJ databases">
        <title>Sorghum-associated microbial communities from plants grown in Nebraska, USA.</title>
        <authorList>
            <person name="Schachtman D."/>
        </authorList>
    </citation>
    <scope>NUCLEOTIDE SEQUENCE [LARGE SCALE GENOMIC DNA]</scope>
    <source>
        <strain evidence="10 11">BE313</strain>
    </source>
</reference>
<feature type="domain" description="Histidine kinase" evidence="7">
    <location>
        <begin position="614"/>
        <end position="831"/>
    </location>
</feature>
<evidence type="ECO:0000256" key="5">
    <source>
        <dbReference type="ARBA" id="ARBA00022777"/>
    </source>
</evidence>
<dbReference type="RefSeq" id="WP_310373472.1">
    <property type="nucleotide sequence ID" value="NZ_JAVDXT010000002.1"/>
</dbReference>
<dbReference type="SUPFAM" id="SSF47384">
    <property type="entry name" value="Homodimeric domain of signal transducing histidine kinase"/>
    <property type="match status" value="1"/>
</dbReference>
<dbReference type="InterPro" id="IPR036890">
    <property type="entry name" value="HATPase_C_sf"/>
</dbReference>
<dbReference type="InterPro" id="IPR000014">
    <property type="entry name" value="PAS"/>
</dbReference>
<dbReference type="PANTHER" id="PTHR43047">
    <property type="entry name" value="TWO-COMPONENT HISTIDINE PROTEIN KINASE"/>
    <property type="match status" value="1"/>
</dbReference>
<organism evidence="10 11">
    <name type="scientific">Rhodoferax ferrireducens</name>
    <dbReference type="NCBI Taxonomy" id="192843"/>
    <lineage>
        <taxon>Bacteria</taxon>
        <taxon>Pseudomonadati</taxon>
        <taxon>Pseudomonadota</taxon>
        <taxon>Betaproteobacteria</taxon>
        <taxon>Burkholderiales</taxon>
        <taxon>Comamonadaceae</taxon>
        <taxon>Rhodoferax</taxon>
    </lineage>
</organism>
<evidence type="ECO:0000256" key="4">
    <source>
        <dbReference type="ARBA" id="ARBA00022679"/>
    </source>
</evidence>
<feature type="transmembrane region" description="Helical" evidence="6">
    <location>
        <begin position="302"/>
        <end position="321"/>
    </location>
</feature>
<dbReference type="Proteomes" id="UP001180487">
    <property type="component" value="Unassembled WGS sequence"/>
</dbReference>
<dbReference type="InterPro" id="IPR004358">
    <property type="entry name" value="Sig_transdc_His_kin-like_C"/>
</dbReference>
<dbReference type="InterPro" id="IPR000700">
    <property type="entry name" value="PAS-assoc_C"/>
</dbReference>
<dbReference type="Pfam" id="PF02518">
    <property type="entry name" value="HATPase_c"/>
    <property type="match status" value="1"/>
</dbReference>
<keyword evidence="6" id="KW-0812">Transmembrane</keyword>
<sequence length="839" mass="90579">MPRLASFKVLNNRVSSALALATGILLTLATLGALCLLGWHEYEVRLDEDRERGDLQARVLEDHVTRSMGTVSVALKYLSTDLARADILGGFARSDAMLAQALVALPFVRELSVLDTSGLVLSSSSANEIGLRIAPGRLPTDLAAGQEALGAFQAGRSLASLADQATPGKTTAGLGFIPFTRAFRSRAGQNFILVALLNPDYFSNFQLFTLNNDKNAAYLLGYQGNVLASSGPDALPPGATVAQHPVFSRYLPKTEHASYVGEGVRPARQVVAFRLSKSRPLVVLVEQPYADSLWRWFASMRWFAAAAACTVVFILFVTFSVRRSLLAREAANAKLTAARLDLVRRERELRVLLKSVQELIFRTDPQGAMTFVNERWEALRGQPVEQALGKALAAFVEPADFEAVAHLFAPQNGAGVRMATAHLRAVDGALHRFDVTVVPLRDTGDSGAIVGFAGSAVDVTERFAAQQALQHQLAFVASLLEISPAPVATINSRGQYTSVNRAWEDFMGIPREQVIGQRGTAFMSEADAEQHAQADAQLWRSGGTLRYELKLKHRDGSRRDVVVTKVLVPGEEFGASLLSSMMDVSEFRAAERAIDDARAAAEESSRAKSEFIANISHELRTPLQSILGFSELGMLRGREQPKLQSMFTDIHASGARMLALVNDLLDVAKIESSVGAITLERADLRGLVQSVLHELSPLLDAKHIQLACVLGKQPLIAKVDPVRFQQVVRNIAANAIKVSPAGGEIRVQGHITEDRRICISVRDQGTGIPTGELEKIFEAFVQSSSSKDGSGGTGLGLAICKKIIDAHGGSIQADNNAEGGAIFCVYLPARQSLNAETTF</sequence>
<dbReference type="CDD" id="cd00082">
    <property type="entry name" value="HisKA"/>
    <property type="match status" value="1"/>
</dbReference>
<gene>
    <name evidence="10" type="ORF">J2X19_002483</name>
</gene>
<keyword evidence="5" id="KW-0418">Kinase</keyword>
<feature type="transmembrane region" description="Helical" evidence="6">
    <location>
        <begin position="17"/>
        <end position="39"/>
    </location>
</feature>
<comment type="caution">
    <text evidence="10">The sequence shown here is derived from an EMBL/GenBank/DDBJ whole genome shotgun (WGS) entry which is preliminary data.</text>
</comment>
<evidence type="ECO:0000256" key="6">
    <source>
        <dbReference type="SAM" id="Phobius"/>
    </source>
</evidence>
<dbReference type="CDD" id="cd18774">
    <property type="entry name" value="PDC2_HK_sensor"/>
    <property type="match status" value="1"/>
</dbReference>
<keyword evidence="6" id="KW-0472">Membrane</keyword>
<feature type="domain" description="PAS" evidence="8">
    <location>
        <begin position="345"/>
        <end position="404"/>
    </location>
</feature>
<dbReference type="InterPro" id="IPR005467">
    <property type="entry name" value="His_kinase_dom"/>
</dbReference>
<evidence type="ECO:0000259" key="8">
    <source>
        <dbReference type="PROSITE" id="PS50112"/>
    </source>
</evidence>
<dbReference type="PROSITE" id="PS50109">
    <property type="entry name" value="HIS_KIN"/>
    <property type="match status" value="1"/>
</dbReference>
<dbReference type="CDD" id="cd00130">
    <property type="entry name" value="PAS"/>
    <property type="match status" value="2"/>
</dbReference>
<evidence type="ECO:0000256" key="2">
    <source>
        <dbReference type="ARBA" id="ARBA00012438"/>
    </source>
</evidence>
<dbReference type="SMART" id="SM00387">
    <property type="entry name" value="HATPase_c"/>
    <property type="match status" value="1"/>
</dbReference>
<keyword evidence="4" id="KW-0808">Transferase</keyword>
<dbReference type="Gene3D" id="1.10.287.130">
    <property type="match status" value="1"/>
</dbReference>
<proteinExistence type="predicted"/>
<dbReference type="Pfam" id="PF08448">
    <property type="entry name" value="PAS_4"/>
    <property type="match status" value="2"/>
</dbReference>
<dbReference type="InterPro" id="IPR003661">
    <property type="entry name" value="HisK_dim/P_dom"/>
</dbReference>
<evidence type="ECO:0000259" key="7">
    <source>
        <dbReference type="PROSITE" id="PS50109"/>
    </source>
</evidence>
<dbReference type="PROSITE" id="PS50113">
    <property type="entry name" value="PAC"/>
    <property type="match status" value="1"/>
</dbReference>
<dbReference type="SUPFAM" id="SSF55785">
    <property type="entry name" value="PYP-like sensor domain (PAS domain)"/>
    <property type="match status" value="2"/>
</dbReference>
<feature type="domain" description="PAC" evidence="9">
    <location>
        <begin position="417"/>
        <end position="471"/>
    </location>
</feature>
<evidence type="ECO:0000256" key="3">
    <source>
        <dbReference type="ARBA" id="ARBA00022553"/>
    </source>
</evidence>
<dbReference type="SMART" id="SM00388">
    <property type="entry name" value="HisKA"/>
    <property type="match status" value="1"/>
</dbReference>
<keyword evidence="11" id="KW-1185">Reference proteome</keyword>
<dbReference type="PROSITE" id="PS50112">
    <property type="entry name" value="PAS"/>
    <property type="match status" value="2"/>
</dbReference>
<evidence type="ECO:0000256" key="1">
    <source>
        <dbReference type="ARBA" id="ARBA00000085"/>
    </source>
</evidence>
<comment type="catalytic activity">
    <reaction evidence="1">
        <text>ATP + protein L-histidine = ADP + protein N-phospho-L-histidine.</text>
        <dbReference type="EC" id="2.7.13.3"/>
    </reaction>
</comment>
<dbReference type="SUPFAM" id="SSF55874">
    <property type="entry name" value="ATPase domain of HSP90 chaperone/DNA topoisomerase II/histidine kinase"/>
    <property type="match status" value="1"/>
</dbReference>
<name>A0ABU2C8Z9_9BURK</name>
<dbReference type="NCBIfam" id="TIGR00229">
    <property type="entry name" value="sensory_box"/>
    <property type="match status" value="2"/>
</dbReference>
<evidence type="ECO:0000259" key="9">
    <source>
        <dbReference type="PROSITE" id="PS50113"/>
    </source>
</evidence>
<keyword evidence="6" id="KW-1133">Transmembrane helix</keyword>
<dbReference type="InterPro" id="IPR036097">
    <property type="entry name" value="HisK_dim/P_sf"/>
</dbReference>
<dbReference type="InterPro" id="IPR013656">
    <property type="entry name" value="PAS_4"/>
</dbReference>
<evidence type="ECO:0000313" key="11">
    <source>
        <dbReference type="Proteomes" id="UP001180487"/>
    </source>
</evidence>
<dbReference type="CDD" id="cd00075">
    <property type="entry name" value="HATPase"/>
    <property type="match status" value="1"/>
</dbReference>
<dbReference type="Gene3D" id="3.30.450.20">
    <property type="entry name" value="PAS domain"/>
    <property type="match status" value="3"/>
</dbReference>
<dbReference type="Pfam" id="PF00512">
    <property type="entry name" value="HisKA"/>
    <property type="match status" value="1"/>
</dbReference>
<dbReference type="PRINTS" id="PR00344">
    <property type="entry name" value="BCTRLSENSOR"/>
</dbReference>